<comment type="subcellular location">
    <subcellularLocation>
        <location evidence="4">Secreted</location>
        <location evidence="4">Extracellular space</location>
        <location evidence="4">Apoplast</location>
    </subcellularLocation>
</comment>
<dbReference type="Gene3D" id="2.40.480.10">
    <property type="entry name" value="Allene oxide cyclase-like"/>
    <property type="match status" value="1"/>
</dbReference>
<dbReference type="InterPro" id="IPR004265">
    <property type="entry name" value="Dirigent"/>
</dbReference>
<comment type="subunit">
    <text evidence="2 4">Homodimer.</text>
</comment>
<gene>
    <name evidence="5" type="ORF">AXG93_4831s1500</name>
</gene>
<keyword evidence="6" id="KW-1185">Reference proteome</keyword>
<keyword evidence="4" id="KW-0052">Apoplast</keyword>
<dbReference type="InterPro" id="IPR044859">
    <property type="entry name" value="Allene_oxi_cyc_Dirigent"/>
</dbReference>
<accession>A0A176W8F6</accession>
<dbReference type="AlphaFoldDB" id="A0A176W8F6"/>
<sequence>MAKGTSFATLTMARATSIIGVLLGCVMLAAAVSASDSVNKYHFQFFQQPRESVLVFKPDSDQGTNGYTGRGYTFDYKTTLTYEPDSTPAGYVDGMVVYTGPNRGIETSTIFFKDIGEVGGMFANGEISLSGLWKDEESRQELAIVGGVGNFAGAYGKVVYTQVGPTLYLVQGEILIDAQGNDLQARKN</sequence>
<evidence type="ECO:0000256" key="3">
    <source>
        <dbReference type="ARBA" id="ARBA00022525"/>
    </source>
</evidence>
<dbReference type="GO" id="GO:0048046">
    <property type="term" value="C:apoplast"/>
    <property type="evidence" value="ECO:0007669"/>
    <property type="project" value="UniProtKB-SubCell"/>
</dbReference>
<organism evidence="5 6">
    <name type="scientific">Marchantia polymorpha subsp. ruderalis</name>
    <dbReference type="NCBI Taxonomy" id="1480154"/>
    <lineage>
        <taxon>Eukaryota</taxon>
        <taxon>Viridiplantae</taxon>
        <taxon>Streptophyta</taxon>
        <taxon>Embryophyta</taxon>
        <taxon>Marchantiophyta</taxon>
        <taxon>Marchantiopsida</taxon>
        <taxon>Marchantiidae</taxon>
        <taxon>Marchantiales</taxon>
        <taxon>Marchantiaceae</taxon>
        <taxon>Marchantia</taxon>
    </lineage>
</organism>
<protein>
    <recommendedName>
        <fullName evidence="4">Dirigent protein</fullName>
    </recommendedName>
</protein>
<dbReference type="Pfam" id="PF03018">
    <property type="entry name" value="Dirigent"/>
    <property type="match status" value="1"/>
</dbReference>
<evidence type="ECO:0000256" key="4">
    <source>
        <dbReference type="RuleBase" id="RU363099"/>
    </source>
</evidence>
<comment type="similarity">
    <text evidence="1 4">Belongs to the plant dirigent protein family.</text>
</comment>
<comment type="function">
    <text evidence="4">Dirigent proteins impart stereoselectivity on the phenoxy radical-coupling reaction, yielding optically active lignans from two molecules of coniferyl alcohol in the biosynthesis of lignans, flavonolignans, and alkaloids and thus plays a central role in plant secondary metabolism.</text>
</comment>
<proteinExistence type="inferred from homology"/>
<evidence type="ECO:0000256" key="1">
    <source>
        <dbReference type="ARBA" id="ARBA00010746"/>
    </source>
</evidence>
<evidence type="ECO:0000256" key="2">
    <source>
        <dbReference type="ARBA" id="ARBA00011738"/>
    </source>
</evidence>
<evidence type="ECO:0000313" key="5">
    <source>
        <dbReference type="EMBL" id="OAE29388.1"/>
    </source>
</evidence>
<dbReference type="GO" id="GO:0009699">
    <property type="term" value="P:phenylpropanoid biosynthetic process"/>
    <property type="evidence" value="ECO:0007669"/>
    <property type="project" value="UniProtKB-ARBA"/>
</dbReference>
<keyword evidence="3 4" id="KW-0964">Secreted</keyword>
<name>A0A176W8F6_MARPO</name>
<evidence type="ECO:0000313" key="6">
    <source>
        <dbReference type="Proteomes" id="UP000077202"/>
    </source>
</evidence>
<dbReference type="PROSITE" id="PS51257">
    <property type="entry name" value="PROKAR_LIPOPROTEIN"/>
    <property type="match status" value="1"/>
</dbReference>
<comment type="caution">
    <text evidence="5">The sequence shown here is derived from an EMBL/GenBank/DDBJ whole genome shotgun (WGS) entry which is preliminary data.</text>
</comment>
<dbReference type="EMBL" id="LVLJ01001470">
    <property type="protein sequence ID" value="OAE29388.1"/>
    <property type="molecule type" value="Genomic_DNA"/>
</dbReference>
<dbReference type="Proteomes" id="UP000077202">
    <property type="component" value="Unassembled WGS sequence"/>
</dbReference>
<reference evidence="5" key="1">
    <citation type="submission" date="2016-03" db="EMBL/GenBank/DDBJ databases">
        <title>Mechanisms controlling the formation of the plant cell surface in tip-growing cells are functionally conserved among land plants.</title>
        <authorList>
            <person name="Honkanen S."/>
            <person name="Jones V.A."/>
            <person name="Morieri G."/>
            <person name="Champion C."/>
            <person name="Hetherington A.J."/>
            <person name="Kelly S."/>
            <person name="Saint-Marcoux D."/>
            <person name="Proust H."/>
            <person name="Prescott H."/>
            <person name="Dolan L."/>
        </authorList>
    </citation>
    <scope>NUCLEOTIDE SEQUENCE [LARGE SCALE GENOMIC DNA]</scope>
    <source>
        <tissue evidence="5">Whole gametophyte</tissue>
    </source>
</reference>